<keyword evidence="1" id="KW-1015">Disulfide bond</keyword>
<evidence type="ECO:0000313" key="5">
    <source>
        <dbReference type="EMBL" id="KAI9246289.1"/>
    </source>
</evidence>
<reference evidence="5" key="2">
    <citation type="submission" date="2023-02" db="EMBL/GenBank/DDBJ databases">
        <authorList>
            <consortium name="DOE Joint Genome Institute"/>
            <person name="Mondo S.J."/>
            <person name="Chang Y."/>
            <person name="Wang Y."/>
            <person name="Ahrendt S."/>
            <person name="Andreopoulos W."/>
            <person name="Barry K."/>
            <person name="Beard J."/>
            <person name="Benny G.L."/>
            <person name="Blankenship S."/>
            <person name="Bonito G."/>
            <person name="Cuomo C."/>
            <person name="Desiro A."/>
            <person name="Gervers K.A."/>
            <person name="Hundley H."/>
            <person name="Kuo A."/>
            <person name="LaButti K."/>
            <person name="Lang B.F."/>
            <person name="Lipzen A."/>
            <person name="O'Donnell K."/>
            <person name="Pangilinan J."/>
            <person name="Reynolds N."/>
            <person name="Sandor L."/>
            <person name="Smith M.W."/>
            <person name="Tsang A."/>
            <person name="Grigoriev I.V."/>
            <person name="Stajich J.E."/>
            <person name="Spatafora J.W."/>
        </authorList>
    </citation>
    <scope>NUCLEOTIDE SEQUENCE</scope>
    <source>
        <strain evidence="5">RSA 2281</strain>
    </source>
</reference>
<feature type="transmembrane region" description="Helical" evidence="2">
    <location>
        <begin position="361"/>
        <end position="382"/>
    </location>
</feature>
<dbReference type="InterPro" id="IPR001254">
    <property type="entry name" value="Trypsin_dom"/>
</dbReference>
<feature type="signal peptide" evidence="3">
    <location>
        <begin position="1"/>
        <end position="21"/>
    </location>
</feature>
<evidence type="ECO:0000313" key="6">
    <source>
        <dbReference type="Proteomes" id="UP001209540"/>
    </source>
</evidence>
<dbReference type="GO" id="GO:0004252">
    <property type="term" value="F:serine-type endopeptidase activity"/>
    <property type="evidence" value="ECO:0007669"/>
    <property type="project" value="InterPro"/>
</dbReference>
<dbReference type="PANTHER" id="PTHR24256">
    <property type="entry name" value="TRYPTASE-RELATED"/>
    <property type="match status" value="1"/>
</dbReference>
<keyword evidence="2" id="KW-0472">Membrane</keyword>
<evidence type="ECO:0000256" key="1">
    <source>
        <dbReference type="ARBA" id="ARBA00023157"/>
    </source>
</evidence>
<accession>A0AAD5P8C0</accession>
<gene>
    <name evidence="5" type="ORF">BDA99DRAFT_543382</name>
</gene>
<dbReference type="InterPro" id="IPR051487">
    <property type="entry name" value="Ser/Thr_Proteases_Immune/Dev"/>
</dbReference>
<feature type="domain" description="Peptidase S1" evidence="4">
    <location>
        <begin position="22"/>
        <end position="273"/>
    </location>
</feature>
<dbReference type="Proteomes" id="UP001209540">
    <property type="component" value="Unassembled WGS sequence"/>
</dbReference>
<dbReference type="PRINTS" id="PR00722">
    <property type="entry name" value="CHYMOTRYPSIN"/>
</dbReference>
<sequence length="384" mass="43147">MYFFITIALCCIYFVPVLVLAIQEGVNVNDSSTYPYYVMLGNPHVCGGIIISFNPPIVLTAAHCVADVEHPLNMTQNPYFVGYGDIDRKHHTINPIVDWLVHPDYLKDQGEVDMHHDIAIVKLQKPLKPSARIARVALWSAKDLDVPRQAMLMGYGYTRVDQPEARILQHMPVNITKFTAGYSDMVEAMSSHSDERACHGDSGSPLIVQKQVNNGTSLPVAVGLLARIFGVYDHDPSHATCPVPFDTESKAPTIIESFCNLSNMLKWIADETGITVEQLVDPLFEPNSTCYDECLGRWKGTRPEEIDEDEKSSKQWNIGFGDSIFEKNHPDKWWIGPLVQQESLFTSDSSSTTILTPIRHFPFFFITIIAFVVTCSISKIMYIF</sequence>
<keyword evidence="2" id="KW-1133">Transmembrane helix</keyword>
<dbReference type="AlphaFoldDB" id="A0AAD5P8C0"/>
<dbReference type="SUPFAM" id="SSF50494">
    <property type="entry name" value="Trypsin-like serine proteases"/>
    <property type="match status" value="1"/>
</dbReference>
<keyword evidence="3" id="KW-0732">Signal</keyword>
<dbReference type="GO" id="GO:0006508">
    <property type="term" value="P:proteolysis"/>
    <property type="evidence" value="ECO:0007669"/>
    <property type="project" value="InterPro"/>
</dbReference>
<organism evidence="5 6">
    <name type="scientific">Phascolomyces articulosus</name>
    <dbReference type="NCBI Taxonomy" id="60185"/>
    <lineage>
        <taxon>Eukaryota</taxon>
        <taxon>Fungi</taxon>
        <taxon>Fungi incertae sedis</taxon>
        <taxon>Mucoromycota</taxon>
        <taxon>Mucoromycotina</taxon>
        <taxon>Mucoromycetes</taxon>
        <taxon>Mucorales</taxon>
        <taxon>Lichtheimiaceae</taxon>
        <taxon>Phascolomyces</taxon>
    </lineage>
</organism>
<comment type="caution">
    <text evidence="5">The sequence shown here is derived from an EMBL/GenBank/DDBJ whole genome shotgun (WGS) entry which is preliminary data.</text>
</comment>
<dbReference type="PROSITE" id="PS00134">
    <property type="entry name" value="TRYPSIN_HIS"/>
    <property type="match status" value="1"/>
</dbReference>
<dbReference type="Pfam" id="PF00089">
    <property type="entry name" value="Trypsin"/>
    <property type="match status" value="1"/>
</dbReference>
<name>A0AAD5P8C0_9FUNG</name>
<protein>
    <submittedName>
        <fullName evidence="5">Trypsin-like cysteine/serine peptidase domain-containing protein</fullName>
    </submittedName>
</protein>
<dbReference type="Gene3D" id="2.40.10.10">
    <property type="entry name" value="Trypsin-like serine proteases"/>
    <property type="match status" value="1"/>
</dbReference>
<evidence type="ECO:0000256" key="3">
    <source>
        <dbReference type="SAM" id="SignalP"/>
    </source>
</evidence>
<proteinExistence type="predicted"/>
<feature type="chain" id="PRO_5042121242" evidence="3">
    <location>
        <begin position="22"/>
        <end position="384"/>
    </location>
</feature>
<dbReference type="InterPro" id="IPR009003">
    <property type="entry name" value="Peptidase_S1_PA"/>
</dbReference>
<dbReference type="EMBL" id="JAIXMP010000047">
    <property type="protein sequence ID" value="KAI9246289.1"/>
    <property type="molecule type" value="Genomic_DNA"/>
</dbReference>
<dbReference type="SMART" id="SM00020">
    <property type="entry name" value="Tryp_SPc"/>
    <property type="match status" value="1"/>
</dbReference>
<dbReference type="InterPro" id="IPR043504">
    <property type="entry name" value="Peptidase_S1_PA_chymotrypsin"/>
</dbReference>
<keyword evidence="2" id="KW-0812">Transmembrane</keyword>
<dbReference type="InterPro" id="IPR001314">
    <property type="entry name" value="Peptidase_S1A"/>
</dbReference>
<keyword evidence="6" id="KW-1185">Reference proteome</keyword>
<dbReference type="PROSITE" id="PS50240">
    <property type="entry name" value="TRYPSIN_DOM"/>
    <property type="match status" value="1"/>
</dbReference>
<reference evidence="5" key="1">
    <citation type="journal article" date="2022" name="IScience">
        <title>Evolution of zygomycete secretomes and the origins of terrestrial fungal ecologies.</title>
        <authorList>
            <person name="Chang Y."/>
            <person name="Wang Y."/>
            <person name="Mondo S."/>
            <person name="Ahrendt S."/>
            <person name="Andreopoulos W."/>
            <person name="Barry K."/>
            <person name="Beard J."/>
            <person name="Benny G.L."/>
            <person name="Blankenship S."/>
            <person name="Bonito G."/>
            <person name="Cuomo C."/>
            <person name="Desiro A."/>
            <person name="Gervers K.A."/>
            <person name="Hundley H."/>
            <person name="Kuo A."/>
            <person name="LaButti K."/>
            <person name="Lang B.F."/>
            <person name="Lipzen A."/>
            <person name="O'Donnell K."/>
            <person name="Pangilinan J."/>
            <person name="Reynolds N."/>
            <person name="Sandor L."/>
            <person name="Smith M.E."/>
            <person name="Tsang A."/>
            <person name="Grigoriev I.V."/>
            <person name="Stajich J.E."/>
            <person name="Spatafora J.W."/>
        </authorList>
    </citation>
    <scope>NUCLEOTIDE SEQUENCE</scope>
    <source>
        <strain evidence="5">RSA 2281</strain>
    </source>
</reference>
<dbReference type="InterPro" id="IPR018114">
    <property type="entry name" value="TRYPSIN_HIS"/>
</dbReference>
<evidence type="ECO:0000256" key="2">
    <source>
        <dbReference type="SAM" id="Phobius"/>
    </source>
</evidence>
<evidence type="ECO:0000259" key="4">
    <source>
        <dbReference type="PROSITE" id="PS50240"/>
    </source>
</evidence>